<dbReference type="InterPro" id="IPR029058">
    <property type="entry name" value="AB_hydrolase_fold"/>
</dbReference>
<keyword evidence="2" id="KW-0378">Hydrolase</keyword>
<organism evidence="2 3">
    <name type="scientific">Aquisalimonas asiatica</name>
    <dbReference type="NCBI Taxonomy" id="406100"/>
    <lineage>
        <taxon>Bacteria</taxon>
        <taxon>Pseudomonadati</taxon>
        <taxon>Pseudomonadota</taxon>
        <taxon>Gammaproteobacteria</taxon>
        <taxon>Chromatiales</taxon>
        <taxon>Ectothiorhodospiraceae</taxon>
        <taxon>Aquisalimonas</taxon>
    </lineage>
</organism>
<name>A0A1H8UA39_9GAMM</name>
<evidence type="ECO:0000259" key="1">
    <source>
        <dbReference type="Pfam" id="PF12697"/>
    </source>
</evidence>
<proteinExistence type="predicted"/>
<dbReference type="Pfam" id="PF12697">
    <property type="entry name" value="Abhydrolase_6"/>
    <property type="match status" value="1"/>
</dbReference>
<dbReference type="AlphaFoldDB" id="A0A1H8UA39"/>
<protein>
    <submittedName>
        <fullName evidence="2">Predicted alpha/beta hydrolase</fullName>
    </submittedName>
</protein>
<dbReference type="SUPFAM" id="SSF53474">
    <property type="entry name" value="alpha/beta-Hydrolases"/>
    <property type="match status" value="1"/>
</dbReference>
<dbReference type="Proteomes" id="UP000199657">
    <property type="component" value="Unassembled WGS sequence"/>
</dbReference>
<dbReference type="STRING" id="406100.SAMN04488052_10637"/>
<dbReference type="InterPro" id="IPR000073">
    <property type="entry name" value="AB_hydrolase_1"/>
</dbReference>
<evidence type="ECO:0000313" key="3">
    <source>
        <dbReference type="Proteomes" id="UP000199657"/>
    </source>
</evidence>
<reference evidence="2 3" key="1">
    <citation type="submission" date="2016-10" db="EMBL/GenBank/DDBJ databases">
        <authorList>
            <person name="de Groot N.N."/>
        </authorList>
    </citation>
    <scope>NUCLEOTIDE SEQUENCE [LARGE SCALE GENOMIC DNA]</scope>
    <source>
        <strain evidence="2 3">CGMCC 1.6291</strain>
    </source>
</reference>
<feature type="domain" description="AB hydrolase-1" evidence="1">
    <location>
        <begin position="43"/>
        <end position="245"/>
    </location>
</feature>
<accession>A0A1H8UA39</accession>
<gene>
    <name evidence="2" type="ORF">SAMN04488052_10637</name>
</gene>
<dbReference type="EMBL" id="FOEG01000006">
    <property type="protein sequence ID" value="SEP00132.1"/>
    <property type="molecule type" value="Genomic_DNA"/>
</dbReference>
<dbReference type="OrthoDB" id="5758827at2"/>
<dbReference type="Gene3D" id="3.40.50.1820">
    <property type="entry name" value="alpha/beta hydrolase"/>
    <property type="match status" value="1"/>
</dbReference>
<dbReference type="GO" id="GO:0016787">
    <property type="term" value="F:hydrolase activity"/>
    <property type="evidence" value="ECO:0007669"/>
    <property type="project" value="UniProtKB-KW"/>
</dbReference>
<sequence length="296" mass="32236">MHSRAVNPQPPMRVATHTLTAADGGRFEVTRVAAEAPAHHQPIVYLPGMFSGRRFWLSDRGVGLAAHLAGYGFPGLIVERRRGGPGRPGLEDHLQHDLPLVRDWIRSEWNRPAFWIGHSFGGVLASRAAAELLDAGDLAGLVLFAAQFEDGKRMLDWPGNLLLSGFLRIQRRFPAPLLGMGPNDEPRAAMRDAMQLVTRGRREPGLREALARIHAPTLALSGLGDTVDPPTGCEKLIMHFGSADRRFIAAGRATGFREDYTHPGIVVSKAAQAEIWPLVTDWLLARAGAGPLRAAE</sequence>
<keyword evidence="3" id="KW-1185">Reference proteome</keyword>
<evidence type="ECO:0000313" key="2">
    <source>
        <dbReference type="EMBL" id="SEP00132.1"/>
    </source>
</evidence>